<accession>D0LIT9</accession>
<feature type="domain" description="UspA" evidence="2">
    <location>
        <begin position="159"/>
        <end position="299"/>
    </location>
</feature>
<dbReference type="PANTHER" id="PTHR46268:SF6">
    <property type="entry name" value="UNIVERSAL STRESS PROTEIN UP12"/>
    <property type="match status" value="1"/>
</dbReference>
<dbReference type="SUPFAM" id="SSF52402">
    <property type="entry name" value="Adenine nucleotide alpha hydrolases-like"/>
    <property type="match status" value="2"/>
</dbReference>
<evidence type="ECO:0000313" key="4">
    <source>
        <dbReference type="Proteomes" id="UP000001880"/>
    </source>
</evidence>
<evidence type="ECO:0000259" key="2">
    <source>
        <dbReference type="Pfam" id="PF00582"/>
    </source>
</evidence>
<reference evidence="3 4" key="1">
    <citation type="journal article" date="2010" name="Stand. Genomic Sci.">
        <title>Complete genome sequence of Haliangium ochraceum type strain (SMP-2).</title>
        <authorList>
            <consortium name="US DOE Joint Genome Institute (JGI-PGF)"/>
            <person name="Ivanova N."/>
            <person name="Daum C."/>
            <person name="Lang E."/>
            <person name="Abt B."/>
            <person name="Kopitz M."/>
            <person name="Saunders E."/>
            <person name="Lapidus A."/>
            <person name="Lucas S."/>
            <person name="Glavina Del Rio T."/>
            <person name="Nolan M."/>
            <person name="Tice H."/>
            <person name="Copeland A."/>
            <person name="Cheng J.F."/>
            <person name="Chen F."/>
            <person name="Bruce D."/>
            <person name="Goodwin L."/>
            <person name="Pitluck S."/>
            <person name="Mavromatis K."/>
            <person name="Pati A."/>
            <person name="Mikhailova N."/>
            <person name="Chen A."/>
            <person name="Palaniappan K."/>
            <person name="Land M."/>
            <person name="Hauser L."/>
            <person name="Chang Y.J."/>
            <person name="Jeffries C.D."/>
            <person name="Detter J.C."/>
            <person name="Brettin T."/>
            <person name="Rohde M."/>
            <person name="Goker M."/>
            <person name="Bristow J."/>
            <person name="Markowitz V."/>
            <person name="Eisen J.A."/>
            <person name="Hugenholtz P."/>
            <person name="Kyrpides N.C."/>
            <person name="Klenk H.P."/>
        </authorList>
    </citation>
    <scope>NUCLEOTIDE SEQUENCE [LARGE SCALE GENOMIC DNA]</scope>
    <source>
        <strain evidence="4">DSM 14365 / CIP 107738 / JCM 11303 / AJ 13395 / SMP-2</strain>
    </source>
</reference>
<keyword evidence="4" id="KW-1185">Reference proteome</keyword>
<dbReference type="RefSeq" id="WP_012825595.1">
    <property type="nucleotide sequence ID" value="NC_013440.1"/>
</dbReference>
<dbReference type="InterPro" id="IPR006015">
    <property type="entry name" value="Universal_stress_UspA"/>
</dbReference>
<dbReference type="HOGENOM" id="CLU_049301_2_1_7"/>
<dbReference type="OrthoDB" id="5497880at2"/>
<evidence type="ECO:0000256" key="1">
    <source>
        <dbReference type="ARBA" id="ARBA00008791"/>
    </source>
</evidence>
<sequence>MKLASIAVGVDFSEESNVALEQALHLAKTHDTQLTLVHVGALPPHTVEVPESLRPTLTEYERILNQHLDEDRNRLAELRVSCEARGFKNVTTQVVDDHPDQGLCQAADQLSADLLVVGTHGRTGVKRLIMGSVAERVVRLSERPVLVARSPVEADAPGYQRILVGMDFSSTAQEALRYAVALAAPGAVVDLLHCWRLPLASVPYFPAGDVGASIEGPLRTYTEELGQKLASEHSTPTCAVNYHSVEAAPTQGISEWLEARPYDLTVVGSHGNRGMRRFLLGSVAEATVRHANTSVLVVHAPETDE</sequence>
<feature type="domain" description="UspA" evidence="2">
    <location>
        <begin position="6"/>
        <end position="149"/>
    </location>
</feature>
<name>D0LIT9_HALO1</name>
<dbReference type="eggNOG" id="COG0589">
    <property type="taxonomic scope" value="Bacteria"/>
</dbReference>
<dbReference type="Pfam" id="PF00582">
    <property type="entry name" value="Usp"/>
    <property type="match status" value="2"/>
</dbReference>
<protein>
    <submittedName>
        <fullName evidence="3">UspA domain protein</fullName>
    </submittedName>
</protein>
<comment type="similarity">
    <text evidence="1">Belongs to the universal stress protein A family.</text>
</comment>
<dbReference type="PRINTS" id="PR01438">
    <property type="entry name" value="UNVRSLSTRESS"/>
</dbReference>
<evidence type="ECO:0000313" key="3">
    <source>
        <dbReference type="EMBL" id="ACY12968.1"/>
    </source>
</evidence>
<gene>
    <name evidence="3" type="ordered locus">Hoch_0327</name>
</gene>
<dbReference type="EMBL" id="CP001804">
    <property type="protein sequence ID" value="ACY12968.1"/>
    <property type="molecule type" value="Genomic_DNA"/>
</dbReference>
<dbReference type="InterPro" id="IPR006016">
    <property type="entry name" value="UspA"/>
</dbReference>
<organism evidence="3 4">
    <name type="scientific">Haliangium ochraceum (strain DSM 14365 / JCM 11303 / SMP-2)</name>
    <dbReference type="NCBI Taxonomy" id="502025"/>
    <lineage>
        <taxon>Bacteria</taxon>
        <taxon>Pseudomonadati</taxon>
        <taxon>Myxococcota</taxon>
        <taxon>Polyangia</taxon>
        <taxon>Haliangiales</taxon>
        <taxon>Kofleriaceae</taxon>
        <taxon>Haliangium</taxon>
    </lineage>
</organism>
<dbReference type="STRING" id="502025.Hoch_0327"/>
<dbReference type="CDD" id="cd00293">
    <property type="entry name" value="USP-like"/>
    <property type="match status" value="2"/>
</dbReference>
<dbReference type="KEGG" id="hoh:Hoch_0327"/>
<dbReference type="Gene3D" id="3.40.50.620">
    <property type="entry name" value="HUPs"/>
    <property type="match status" value="2"/>
</dbReference>
<dbReference type="AlphaFoldDB" id="D0LIT9"/>
<proteinExistence type="inferred from homology"/>
<dbReference type="InterPro" id="IPR014729">
    <property type="entry name" value="Rossmann-like_a/b/a_fold"/>
</dbReference>
<dbReference type="PANTHER" id="PTHR46268">
    <property type="entry name" value="STRESS RESPONSE PROTEIN NHAX"/>
    <property type="match status" value="1"/>
</dbReference>
<dbReference type="Proteomes" id="UP000001880">
    <property type="component" value="Chromosome"/>
</dbReference>